<gene>
    <name evidence="1" type="ORF">RF11_09180</name>
</gene>
<evidence type="ECO:0000313" key="1">
    <source>
        <dbReference type="EMBL" id="KII71160.1"/>
    </source>
</evidence>
<keyword evidence="2" id="KW-1185">Reference proteome</keyword>
<organism evidence="1 2">
    <name type="scientific">Thelohanellus kitauei</name>
    <name type="common">Myxosporean</name>
    <dbReference type="NCBI Taxonomy" id="669202"/>
    <lineage>
        <taxon>Eukaryota</taxon>
        <taxon>Metazoa</taxon>
        <taxon>Cnidaria</taxon>
        <taxon>Myxozoa</taxon>
        <taxon>Myxosporea</taxon>
        <taxon>Bivalvulida</taxon>
        <taxon>Platysporina</taxon>
        <taxon>Myxobolidae</taxon>
        <taxon>Thelohanellus</taxon>
    </lineage>
</organism>
<dbReference type="Proteomes" id="UP000031668">
    <property type="component" value="Unassembled WGS sequence"/>
</dbReference>
<protein>
    <submittedName>
        <fullName evidence="1">Uncharacterized protein</fullName>
    </submittedName>
</protein>
<proteinExistence type="predicted"/>
<dbReference type="AlphaFoldDB" id="A0A0C2N4B7"/>
<evidence type="ECO:0000313" key="2">
    <source>
        <dbReference type="Proteomes" id="UP000031668"/>
    </source>
</evidence>
<comment type="caution">
    <text evidence="1">The sequence shown here is derived from an EMBL/GenBank/DDBJ whole genome shotgun (WGS) entry which is preliminary data.</text>
</comment>
<accession>A0A0C2N4B7</accession>
<dbReference type="EMBL" id="JWZT01001836">
    <property type="protein sequence ID" value="KII71160.1"/>
    <property type="molecule type" value="Genomic_DNA"/>
</dbReference>
<sequence>MEIIKCNISVQLDTRSSHPITNYSFGYQYFLTKEVACEFTKVLIEFDFDDIGSKYLEFDINYLSIKFEKYKKTCRLKYIQKKIKSFQTKIDMHPCIRDGGELFNEADTSNSFFNNLDGYKPAPVHYCTCFTSTTTATVSTYGRDIRWIGTHLQALRGSVELTSAKNSPLSSAH</sequence>
<reference evidence="1 2" key="1">
    <citation type="journal article" date="2014" name="Genome Biol. Evol.">
        <title>The genome of the myxosporean Thelohanellus kitauei shows adaptations to nutrient acquisition within its fish host.</title>
        <authorList>
            <person name="Yang Y."/>
            <person name="Xiong J."/>
            <person name="Zhou Z."/>
            <person name="Huo F."/>
            <person name="Miao W."/>
            <person name="Ran C."/>
            <person name="Liu Y."/>
            <person name="Zhang J."/>
            <person name="Feng J."/>
            <person name="Wang M."/>
            <person name="Wang M."/>
            <person name="Wang L."/>
            <person name="Yao B."/>
        </authorList>
    </citation>
    <scope>NUCLEOTIDE SEQUENCE [LARGE SCALE GENOMIC DNA]</scope>
    <source>
        <strain evidence="1">Wuqing</strain>
    </source>
</reference>
<name>A0A0C2N4B7_THEKT</name>